<feature type="chain" id="PRO_5040438235" evidence="1">
    <location>
        <begin position="21"/>
        <end position="310"/>
    </location>
</feature>
<sequence>MAPVITGLFLAFLALHTSVAVPQRNERRDGHEGNSASAVLLPRMEYVMDGHAAVPVPYDLPEVDESDSDDNFYVYPGGGEADHDCRADEEIGYEENGYAKRSLLHHLLERAKKDFSIRDLISTITGKKYGPSFNADPKQRALWAEKNQEGKWKLGKRNVFKKSTPKLKPDSTWERDHVLEIQRFEHLWKGDQPKDAGFLAGSWQRMKEATNKNTDPNSSPEKKLWGSTIHHTPNLIKIEKKANKLKGVIVCQSNKASAGPKLAKSWSRSQLWFVIVYIHATIAADIRSPFTKMWQKIWPLTRPKSLAMKK</sequence>
<comment type="caution">
    <text evidence="2">The sequence shown here is derived from an EMBL/GenBank/DDBJ whole genome shotgun (WGS) entry which is preliminary data.</text>
</comment>
<dbReference type="Proteomes" id="UP000800235">
    <property type="component" value="Unassembled WGS sequence"/>
</dbReference>
<gene>
    <name evidence="2" type="ORF">EJ08DRAFT_164487</name>
</gene>
<protein>
    <submittedName>
        <fullName evidence="2">Uncharacterized protein</fullName>
    </submittedName>
</protein>
<dbReference type="AlphaFoldDB" id="A0A9P4TZV7"/>
<name>A0A9P4TZV7_9PEZI</name>
<dbReference type="EMBL" id="MU007029">
    <property type="protein sequence ID" value="KAF2431796.1"/>
    <property type="molecule type" value="Genomic_DNA"/>
</dbReference>
<proteinExistence type="predicted"/>
<keyword evidence="3" id="KW-1185">Reference proteome</keyword>
<evidence type="ECO:0000256" key="1">
    <source>
        <dbReference type="SAM" id="SignalP"/>
    </source>
</evidence>
<evidence type="ECO:0000313" key="3">
    <source>
        <dbReference type="Proteomes" id="UP000800235"/>
    </source>
</evidence>
<accession>A0A9P4TZV7</accession>
<keyword evidence="1" id="KW-0732">Signal</keyword>
<reference evidence="2" key="1">
    <citation type="journal article" date="2020" name="Stud. Mycol.">
        <title>101 Dothideomycetes genomes: a test case for predicting lifestyles and emergence of pathogens.</title>
        <authorList>
            <person name="Haridas S."/>
            <person name="Albert R."/>
            <person name="Binder M."/>
            <person name="Bloem J."/>
            <person name="Labutti K."/>
            <person name="Salamov A."/>
            <person name="Andreopoulos B."/>
            <person name="Baker S."/>
            <person name="Barry K."/>
            <person name="Bills G."/>
            <person name="Bluhm B."/>
            <person name="Cannon C."/>
            <person name="Castanera R."/>
            <person name="Culley D."/>
            <person name="Daum C."/>
            <person name="Ezra D."/>
            <person name="Gonzalez J."/>
            <person name="Henrissat B."/>
            <person name="Kuo A."/>
            <person name="Liang C."/>
            <person name="Lipzen A."/>
            <person name="Lutzoni F."/>
            <person name="Magnuson J."/>
            <person name="Mondo S."/>
            <person name="Nolan M."/>
            <person name="Ohm R."/>
            <person name="Pangilinan J."/>
            <person name="Park H.-J."/>
            <person name="Ramirez L."/>
            <person name="Alfaro M."/>
            <person name="Sun H."/>
            <person name="Tritt A."/>
            <person name="Yoshinaga Y."/>
            <person name="Zwiers L.-H."/>
            <person name="Turgeon B."/>
            <person name="Goodwin S."/>
            <person name="Spatafora J."/>
            <person name="Crous P."/>
            <person name="Grigoriev I."/>
        </authorList>
    </citation>
    <scope>NUCLEOTIDE SEQUENCE</scope>
    <source>
        <strain evidence="2">CBS 130266</strain>
    </source>
</reference>
<organism evidence="2 3">
    <name type="scientific">Tothia fuscella</name>
    <dbReference type="NCBI Taxonomy" id="1048955"/>
    <lineage>
        <taxon>Eukaryota</taxon>
        <taxon>Fungi</taxon>
        <taxon>Dikarya</taxon>
        <taxon>Ascomycota</taxon>
        <taxon>Pezizomycotina</taxon>
        <taxon>Dothideomycetes</taxon>
        <taxon>Pleosporomycetidae</taxon>
        <taxon>Venturiales</taxon>
        <taxon>Cylindrosympodiaceae</taxon>
        <taxon>Tothia</taxon>
    </lineage>
</organism>
<feature type="signal peptide" evidence="1">
    <location>
        <begin position="1"/>
        <end position="20"/>
    </location>
</feature>
<evidence type="ECO:0000313" key="2">
    <source>
        <dbReference type="EMBL" id="KAF2431796.1"/>
    </source>
</evidence>